<feature type="domain" description="Response regulatory" evidence="3">
    <location>
        <begin position="8"/>
        <end position="126"/>
    </location>
</feature>
<reference evidence="5" key="1">
    <citation type="submission" date="2012-11" db="EMBL/GenBank/DDBJ databases">
        <authorList>
            <person name="Lucero-Rivera Y.E."/>
            <person name="Tovar-Ramirez D."/>
        </authorList>
    </citation>
    <scope>NUCLEOTIDE SEQUENCE [LARGE SCALE GENOMIC DNA]</scope>
    <source>
        <strain evidence="5">Araruama</strain>
    </source>
</reference>
<dbReference type="PANTHER" id="PTHR44591:SF19">
    <property type="entry name" value="TWO-COMPONENT RESPONSE REGULATOR-RELATED"/>
    <property type="match status" value="1"/>
</dbReference>
<organism evidence="4 5">
    <name type="scientific">Candidatus Magnetoglobus multicellularis str. Araruama</name>
    <dbReference type="NCBI Taxonomy" id="890399"/>
    <lineage>
        <taxon>Bacteria</taxon>
        <taxon>Pseudomonadati</taxon>
        <taxon>Thermodesulfobacteriota</taxon>
        <taxon>Desulfobacteria</taxon>
        <taxon>Desulfobacterales</taxon>
        <taxon>Desulfobacteraceae</taxon>
        <taxon>Candidatus Magnetoglobus</taxon>
    </lineage>
</organism>
<protein>
    <recommendedName>
        <fullName evidence="3">Response regulatory domain-containing protein</fullName>
    </recommendedName>
</protein>
<dbReference type="Pfam" id="PF00072">
    <property type="entry name" value="Response_reg"/>
    <property type="match status" value="1"/>
</dbReference>
<evidence type="ECO:0000313" key="5">
    <source>
        <dbReference type="Proteomes" id="UP000189670"/>
    </source>
</evidence>
<dbReference type="CDD" id="cd17569">
    <property type="entry name" value="REC_HupR-like"/>
    <property type="match status" value="1"/>
</dbReference>
<evidence type="ECO:0000259" key="3">
    <source>
        <dbReference type="PROSITE" id="PS50110"/>
    </source>
</evidence>
<dbReference type="Proteomes" id="UP000189670">
    <property type="component" value="Unassembled WGS sequence"/>
</dbReference>
<evidence type="ECO:0000313" key="4">
    <source>
        <dbReference type="EMBL" id="ETR73995.1"/>
    </source>
</evidence>
<dbReference type="Gene3D" id="3.30.565.10">
    <property type="entry name" value="Histidine kinase-like ATPase, C-terminal domain"/>
    <property type="match status" value="1"/>
</dbReference>
<sequence length="322" mass="36463">MSKKEKLNMLIVDDEVDILKSLKRLFRRDFNITLASSGEEALTCIADQDASSCFDVILTDQRMKGMQGADLLKKVYAICGETASIIVTGYSDMPSMIKAINEGRVYGYMSKPWEPEQLKQMVFDSIKRLKSVRVKEEFVKYKELMTGINYWLTKTSLACYVAYFELNEKIRDIQLKTIDLSEHIDKLCSDFKTYAVQKEIDLINEPCHNCLVPIDCSIITPVLSSLFANALNDTEPKGKIVIRILDKKTHVRVEIQNIGIESDLHQPIANQTIPACRPGTENESGSDYGLLIVSKLLKWHNSCLDIKSNEKSGSLFGFNIQK</sequence>
<accession>A0A1V1PH35</accession>
<dbReference type="InterPro" id="IPR001789">
    <property type="entry name" value="Sig_transdc_resp-reg_receiver"/>
</dbReference>
<dbReference type="InterPro" id="IPR036890">
    <property type="entry name" value="HATPase_C_sf"/>
</dbReference>
<dbReference type="GO" id="GO:0000160">
    <property type="term" value="P:phosphorelay signal transduction system"/>
    <property type="evidence" value="ECO:0007669"/>
    <property type="project" value="InterPro"/>
</dbReference>
<proteinExistence type="predicted"/>
<keyword evidence="1 2" id="KW-0597">Phosphoprotein</keyword>
<dbReference type="PANTHER" id="PTHR44591">
    <property type="entry name" value="STRESS RESPONSE REGULATOR PROTEIN 1"/>
    <property type="match status" value="1"/>
</dbReference>
<comment type="caution">
    <text evidence="4">The sequence shown here is derived from an EMBL/GenBank/DDBJ whole genome shotgun (WGS) entry which is preliminary data.</text>
</comment>
<dbReference type="SUPFAM" id="SSF52172">
    <property type="entry name" value="CheY-like"/>
    <property type="match status" value="1"/>
</dbReference>
<dbReference type="SUPFAM" id="SSF55874">
    <property type="entry name" value="ATPase domain of HSP90 chaperone/DNA topoisomerase II/histidine kinase"/>
    <property type="match status" value="1"/>
</dbReference>
<dbReference type="AlphaFoldDB" id="A0A1V1PH35"/>
<dbReference type="InterPro" id="IPR003594">
    <property type="entry name" value="HATPase_dom"/>
</dbReference>
<dbReference type="InterPro" id="IPR050595">
    <property type="entry name" value="Bact_response_regulator"/>
</dbReference>
<dbReference type="InterPro" id="IPR011006">
    <property type="entry name" value="CheY-like_superfamily"/>
</dbReference>
<dbReference type="SMART" id="SM00448">
    <property type="entry name" value="REC"/>
    <property type="match status" value="1"/>
</dbReference>
<gene>
    <name evidence="4" type="ORF">OMM_00531</name>
</gene>
<dbReference type="PROSITE" id="PS50110">
    <property type="entry name" value="RESPONSE_REGULATORY"/>
    <property type="match status" value="1"/>
</dbReference>
<name>A0A1V1PH35_9BACT</name>
<evidence type="ECO:0000256" key="2">
    <source>
        <dbReference type="PROSITE-ProRule" id="PRU00169"/>
    </source>
</evidence>
<feature type="modified residue" description="4-aspartylphosphate" evidence="2">
    <location>
        <position position="60"/>
    </location>
</feature>
<evidence type="ECO:0000256" key="1">
    <source>
        <dbReference type="ARBA" id="ARBA00022553"/>
    </source>
</evidence>
<dbReference type="EMBL" id="ATBP01000027">
    <property type="protein sequence ID" value="ETR73995.1"/>
    <property type="molecule type" value="Genomic_DNA"/>
</dbReference>
<dbReference type="Gene3D" id="3.40.50.2300">
    <property type="match status" value="1"/>
</dbReference>
<dbReference type="Pfam" id="PF02518">
    <property type="entry name" value="HATPase_c"/>
    <property type="match status" value="1"/>
</dbReference>